<dbReference type="InterPro" id="IPR024060">
    <property type="entry name" value="Ureidoglycolate_lyase_dom_sf"/>
</dbReference>
<dbReference type="GO" id="GO:0000256">
    <property type="term" value="P:allantoin catabolic process"/>
    <property type="evidence" value="ECO:0007669"/>
    <property type="project" value="InterPro"/>
</dbReference>
<dbReference type="Proteomes" id="UP000494170">
    <property type="component" value="Unassembled WGS sequence"/>
</dbReference>
<keyword evidence="5" id="KW-0378">Hydrolase</keyword>
<dbReference type="RefSeq" id="WP_174941330.1">
    <property type="nucleotide sequence ID" value="NZ_CABVPY010000018.1"/>
</dbReference>
<dbReference type="GO" id="GO:0050385">
    <property type="term" value="F:ureidoglycolate lyase activity"/>
    <property type="evidence" value="ECO:0007669"/>
    <property type="project" value="UniProtKB-EC"/>
</dbReference>
<dbReference type="InterPro" id="IPR007247">
    <property type="entry name" value="Ureidogly_lyase"/>
</dbReference>
<name>A0A6P2LVX7_BURL3</name>
<comment type="subunit">
    <text evidence="1">Homodimer.</text>
</comment>
<comment type="catalytic activity">
    <reaction evidence="4">
        <text>(S)-ureidoglycolate = urea + glyoxylate</text>
        <dbReference type="Rhea" id="RHEA:11304"/>
        <dbReference type="ChEBI" id="CHEBI:16199"/>
        <dbReference type="ChEBI" id="CHEBI:36655"/>
        <dbReference type="ChEBI" id="CHEBI:57296"/>
        <dbReference type="EC" id="4.3.2.3"/>
    </reaction>
</comment>
<dbReference type="Gene3D" id="2.60.120.480">
    <property type="entry name" value="Ureidoglycolate hydrolase"/>
    <property type="match status" value="1"/>
</dbReference>
<dbReference type="Pfam" id="PF04115">
    <property type="entry name" value="Ureidogly_lyase"/>
    <property type="match status" value="1"/>
</dbReference>
<keyword evidence="3" id="KW-0456">Lyase</keyword>
<evidence type="ECO:0000256" key="1">
    <source>
        <dbReference type="ARBA" id="ARBA00011738"/>
    </source>
</evidence>
<dbReference type="InterPro" id="IPR011051">
    <property type="entry name" value="RmlC_Cupin_sf"/>
</dbReference>
<evidence type="ECO:0000256" key="2">
    <source>
        <dbReference type="ARBA" id="ARBA00022631"/>
    </source>
</evidence>
<evidence type="ECO:0000313" key="6">
    <source>
        <dbReference type="Proteomes" id="UP000494170"/>
    </source>
</evidence>
<sequence length="173" mass="18941">MPIISIQPLTADACSPYGTMLGKPPRTDGDASAFLSPPSDFWREHLFDPGTPDTAEILWVRYRNRDMSVSTLEAHDLTEQAIVPLTGSIVHVVACSTPDNTPDLSTMRAFRIDPGQGLVMHPRTWHATRVAQPEVTCLMLTSASTTRDLVIHLRTGAPASESRIGAIETHRID</sequence>
<dbReference type="GO" id="GO:0004848">
    <property type="term" value="F:ureidoglycolate hydrolase activity"/>
    <property type="evidence" value="ECO:0007669"/>
    <property type="project" value="InterPro"/>
</dbReference>
<evidence type="ECO:0000256" key="3">
    <source>
        <dbReference type="ARBA" id="ARBA00023239"/>
    </source>
</evidence>
<evidence type="ECO:0000256" key="4">
    <source>
        <dbReference type="ARBA" id="ARBA00047684"/>
    </source>
</evidence>
<dbReference type="AlphaFoldDB" id="A0A6P2LVX7"/>
<proteinExistence type="predicted"/>
<dbReference type="PANTHER" id="PTHR21221">
    <property type="entry name" value="UREIDOGLYCOLATE HYDROLASE"/>
    <property type="match status" value="1"/>
</dbReference>
<dbReference type="SUPFAM" id="SSF51182">
    <property type="entry name" value="RmlC-like cupins"/>
    <property type="match status" value="1"/>
</dbReference>
<evidence type="ECO:0000313" key="5">
    <source>
        <dbReference type="EMBL" id="VWB71068.1"/>
    </source>
</evidence>
<organism evidence="5 6">
    <name type="scientific">Burkholderia lata (strain ATCC 17760 / DSM 23089 / LMG 22485 / NCIMB 9086 / R18194 / 383)</name>
    <dbReference type="NCBI Taxonomy" id="482957"/>
    <lineage>
        <taxon>Bacteria</taxon>
        <taxon>Pseudomonadati</taxon>
        <taxon>Pseudomonadota</taxon>
        <taxon>Betaproteobacteria</taxon>
        <taxon>Burkholderiales</taxon>
        <taxon>Burkholderiaceae</taxon>
        <taxon>Burkholderia</taxon>
        <taxon>Burkholderia cepacia complex</taxon>
    </lineage>
</organism>
<accession>A0A6P2LVX7</accession>
<dbReference type="GO" id="GO:0006144">
    <property type="term" value="P:purine nucleobase metabolic process"/>
    <property type="evidence" value="ECO:0007669"/>
    <property type="project" value="UniProtKB-KW"/>
</dbReference>
<protein>
    <submittedName>
        <fullName evidence="5">Ureidoglycolate hydrolase</fullName>
    </submittedName>
</protein>
<gene>
    <name evidence="5" type="ORF">BLA6863_03337</name>
</gene>
<dbReference type="EMBL" id="CABVPY010000018">
    <property type="protein sequence ID" value="VWB71068.1"/>
    <property type="molecule type" value="Genomic_DNA"/>
</dbReference>
<reference evidence="5 6" key="1">
    <citation type="submission" date="2019-09" db="EMBL/GenBank/DDBJ databases">
        <authorList>
            <person name="Depoorter E."/>
        </authorList>
    </citation>
    <scope>NUCLEOTIDE SEQUENCE [LARGE SCALE GENOMIC DNA]</scope>
    <source>
        <strain evidence="5">LMG 6863</strain>
    </source>
</reference>
<keyword evidence="2" id="KW-0659">Purine metabolism</keyword>
<dbReference type="PANTHER" id="PTHR21221:SF1">
    <property type="entry name" value="UREIDOGLYCOLATE LYASE"/>
    <property type="match status" value="1"/>
</dbReference>